<dbReference type="Pfam" id="PF03591">
    <property type="entry name" value="AzlC"/>
    <property type="match status" value="1"/>
</dbReference>
<name>A0ABV7CMP0_9GAMM</name>
<keyword evidence="5 8" id="KW-0812">Transmembrane</keyword>
<protein>
    <submittedName>
        <fullName evidence="9">AzlC family ABC transporter permease</fullName>
    </submittedName>
</protein>
<keyword evidence="10" id="KW-1185">Reference proteome</keyword>
<comment type="subcellular location">
    <subcellularLocation>
        <location evidence="1">Cell membrane</location>
        <topology evidence="1">Multi-pass membrane protein</topology>
    </subcellularLocation>
</comment>
<dbReference type="RefSeq" id="WP_377125833.1">
    <property type="nucleotide sequence ID" value="NZ_JBHRSD010000027.1"/>
</dbReference>
<sequence>MTLDLSSLLRVFKLTLPVATAYVPLGLALGVFMVSSGIDWYWAPISALVIFAGSIEFLVVTFIISGQPLIAVAWTALIVNFRHIFYGLSFPLKSMKSRLQKAYGVFALTDETYAIVCASKGRPLRGIDISLLQVISHAWWVGASFLGAVLGSLLPAEVTGFEFALTAMFIALAADAVSNDSDMSLLTYAAISCVFGALMEFYILKSSFLGSGLICYLLLISKDYKQAKMEVPLHE</sequence>
<evidence type="ECO:0000256" key="4">
    <source>
        <dbReference type="ARBA" id="ARBA00022475"/>
    </source>
</evidence>
<organism evidence="9 10">
    <name type="scientific">Pseudoalteromonas fenneropenaei</name>
    <dbReference type="NCBI Taxonomy" id="1737459"/>
    <lineage>
        <taxon>Bacteria</taxon>
        <taxon>Pseudomonadati</taxon>
        <taxon>Pseudomonadota</taxon>
        <taxon>Gammaproteobacteria</taxon>
        <taxon>Alteromonadales</taxon>
        <taxon>Pseudoalteromonadaceae</taxon>
        <taxon>Pseudoalteromonas</taxon>
    </lineage>
</organism>
<keyword evidence="4" id="KW-1003">Cell membrane</keyword>
<evidence type="ECO:0000313" key="9">
    <source>
        <dbReference type="EMBL" id="MFC3033787.1"/>
    </source>
</evidence>
<dbReference type="EMBL" id="JBHRSD010000027">
    <property type="protein sequence ID" value="MFC3033787.1"/>
    <property type="molecule type" value="Genomic_DNA"/>
</dbReference>
<evidence type="ECO:0000256" key="8">
    <source>
        <dbReference type="SAM" id="Phobius"/>
    </source>
</evidence>
<evidence type="ECO:0000256" key="2">
    <source>
        <dbReference type="ARBA" id="ARBA00010735"/>
    </source>
</evidence>
<reference evidence="10" key="1">
    <citation type="journal article" date="2019" name="Int. J. Syst. Evol. Microbiol.">
        <title>The Global Catalogue of Microorganisms (GCM) 10K type strain sequencing project: providing services to taxonomists for standard genome sequencing and annotation.</title>
        <authorList>
            <consortium name="The Broad Institute Genomics Platform"/>
            <consortium name="The Broad Institute Genome Sequencing Center for Infectious Disease"/>
            <person name="Wu L."/>
            <person name="Ma J."/>
        </authorList>
    </citation>
    <scope>NUCLEOTIDE SEQUENCE [LARGE SCALE GENOMIC DNA]</scope>
    <source>
        <strain evidence="10">KCTC 42730</strain>
    </source>
</reference>
<comment type="caution">
    <text evidence="9">The sequence shown here is derived from an EMBL/GenBank/DDBJ whole genome shotgun (WGS) entry which is preliminary data.</text>
</comment>
<dbReference type="InterPro" id="IPR011606">
    <property type="entry name" value="Brnchd-chn_aa_trnsp_permease"/>
</dbReference>
<evidence type="ECO:0000256" key="6">
    <source>
        <dbReference type="ARBA" id="ARBA00022989"/>
    </source>
</evidence>
<feature type="transmembrane region" description="Helical" evidence="8">
    <location>
        <begin position="14"/>
        <end position="34"/>
    </location>
</feature>
<proteinExistence type="inferred from homology"/>
<feature type="transmembrane region" description="Helical" evidence="8">
    <location>
        <begin position="129"/>
        <end position="154"/>
    </location>
</feature>
<dbReference type="PANTHER" id="PTHR34979:SF1">
    <property type="entry name" value="INNER MEMBRANE PROTEIN YGAZ"/>
    <property type="match status" value="1"/>
</dbReference>
<keyword evidence="7 8" id="KW-0472">Membrane</keyword>
<keyword evidence="3" id="KW-0813">Transport</keyword>
<gene>
    <name evidence="9" type="ORF">ACFOEE_14790</name>
</gene>
<dbReference type="Proteomes" id="UP001595453">
    <property type="component" value="Unassembled WGS sequence"/>
</dbReference>
<evidence type="ECO:0000256" key="5">
    <source>
        <dbReference type="ARBA" id="ARBA00022692"/>
    </source>
</evidence>
<evidence type="ECO:0000256" key="3">
    <source>
        <dbReference type="ARBA" id="ARBA00022448"/>
    </source>
</evidence>
<accession>A0ABV7CMP0</accession>
<evidence type="ECO:0000256" key="7">
    <source>
        <dbReference type="ARBA" id="ARBA00023136"/>
    </source>
</evidence>
<dbReference type="PANTHER" id="PTHR34979">
    <property type="entry name" value="INNER MEMBRANE PROTEIN YGAZ"/>
    <property type="match status" value="1"/>
</dbReference>
<feature type="transmembrane region" description="Helical" evidence="8">
    <location>
        <begin position="41"/>
        <end position="64"/>
    </location>
</feature>
<evidence type="ECO:0000256" key="1">
    <source>
        <dbReference type="ARBA" id="ARBA00004651"/>
    </source>
</evidence>
<keyword evidence="6 8" id="KW-1133">Transmembrane helix</keyword>
<evidence type="ECO:0000313" key="10">
    <source>
        <dbReference type="Proteomes" id="UP001595453"/>
    </source>
</evidence>
<comment type="similarity">
    <text evidence="2">Belongs to the AzlC family.</text>
</comment>
<feature type="transmembrane region" description="Helical" evidence="8">
    <location>
        <begin position="70"/>
        <end position="92"/>
    </location>
</feature>